<dbReference type="HOGENOM" id="CLU_000604_1_11_2"/>
<dbReference type="PROSITE" id="PS50893">
    <property type="entry name" value="ABC_TRANSPORTER_2"/>
    <property type="match status" value="1"/>
</dbReference>
<reference evidence="7" key="1">
    <citation type="submission" date="2010-11" db="EMBL/GenBank/DDBJ databases">
        <title>The complete genome of Desulfurococcus mucosus DSM 2162.</title>
        <authorList>
            <consortium name="US DOE Joint Genome Institute (JGI-PGF)"/>
            <person name="Lucas S."/>
            <person name="Copeland A."/>
            <person name="Lapidus A."/>
            <person name="Bruce D."/>
            <person name="Goodwin L."/>
            <person name="Pitluck S."/>
            <person name="Kyrpides N."/>
            <person name="Mavromatis K."/>
            <person name="Pagani I."/>
            <person name="Ivanova N."/>
            <person name="Ovchinnikova G."/>
            <person name="Chertkov O."/>
            <person name="Held B."/>
            <person name="Brettin T."/>
            <person name="Detter J.C."/>
            <person name="Tapia R."/>
            <person name="Han C."/>
            <person name="Land M."/>
            <person name="Hauser L."/>
            <person name="Markowitz V."/>
            <person name="Cheng J.-F."/>
            <person name="Hugenholtz P."/>
            <person name="Woyke T."/>
            <person name="Wu D."/>
            <person name="Wirth R."/>
            <person name="Bilek Y."/>
            <person name="Hader T."/>
            <person name="Klenk H.-P."/>
            <person name="Eisen J.A."/>
        </authorList>
    </citation>
    <scope>NUCLEOTIDE SEQUENCE [LARGE SCALE GENOMIC DNA]</scope>
    <source>
        <strain evidence="7">ATCC 35584 / DSM 2162 / JCM 9187 / O7/1</strain>
    </source>
</reference>
<feature type="domain" description="ABC transporter" evidence="5">
    <location>
        <begin position="3"/>
        <end position="241"/>
    </location>
</feature>
<dbReference type="SUPFAM" id="SSF52540">
    <property type="entry name" value="P-loop containing nucleoside triphosphate hydrolases"/>
    <property type="match status" value="1"/>
</dbReference>
<accession>E8R9A7</accession>
<dbReference type="GeneID" id="10153474"/>
<evidence type="ECO:0000313" key="6">
    <source>
        <dbReference type="EMBL" id="ADV65083.1"/>
    </source>
</evidence>
<dbReference type="PROSITE" id="PS00211">
    <property type="entry name" value="ABC_TRANSPORTER_1"/>
    <property type="match status" value="1"/>
</dbReference>
<keyword evidence="7" id="KW-1185">Reference proteome</keyword>
<dbReference type="PANTHER" id="PTHR42734:SF5">
    <property type="entry name" value="IRON TRANSPORT SYSTEM ATP-BINDING PROTEIN HI_0361-RELATED"/>
    <property type="match status" value="1"/>
</dbReference>
<comment type="similarity">
    <text evidence="1">Belongs to the ABC transporter superfamily.</text>
</comment>
<evidence type="ECO:0000259" key="5">
    <source>
        <dbReference type="PROSITE" id="PS50893"/>
    </source>
</evidence>
<dbReference type="Proteomes" id="UP000001068">
    <property type="component" value="Chromosome"/>
</dbReference>
<dbReference type="RefSeq" id="WP_013562305.1">
    <property type="nucleotide sequence ID" value="NC_014961.1"/>
</dbReference>
<sequence>MLIELVNVTVGRGGTVVLRDVNSIIKGPGLVQVIGPNGAGKTTLFLTILGVIRPVRGVVRVNGVEVNGDPGKLGEMVSYVPQRFYMPRDAPLSLWEFVEMYAKTYSRRGGARGSLDYVRSKVSSALETVRLPREVWQRRVSELSGGQLQRALIARALSVDAEILLMDEPLSNIDPEGRGILADIIGELSREKLLLVSSHDPMLLLPYTSKILLLGYGEYRYGDPDEILTREALVKIYKGCAIILSDHAHIADWH</sequence>
<evidence type="ECO:0000256" key="4">
    <source>
        <dbReference type="ARBA" id="ARBA00022840"/>
    </source>
</evidence>
<organism evidence="6 7">
    <name type="scientific">Desulfurococcus mucosus (strain ATCC 35584 / DSM 2162 / JCM 9187 / O7/1)</name>
    <dbReference type="NCBI Taxonomy" id="765177"/>
    <lineage>
        <taxon>Archaea</taxon>
        <taxon>Thermoproteota</taxon>
        <taxon>Thermoprotei</taxon>
        <taxon>Desulfurococcales</taxon>
        <taxon>Desulfurococcaceae</taxon>
        <taxon>Desulfurococcus</taxon>
    </lineage>
</organism>
<dbReference type="Pfam" id="PF00005">
    <property type="entry name" value="ABC_tran"/>
    <property type="match status" value="1"/>
</dbReference>
<keyword evidence="3" id="KW-0547">Nucleotide-binding</keyword>
<dbReference type="AlphaFoldDB" id="E8R9A7"/>
<dbReference type="GO" id="GO:0016887">
    <property type="term" value="F:ATP hydrolysis activity"/>
    <property type="evidence" value="ECO:0007669"/>
    <property type="project" value="InterPro"/>
</dbReference>
<dbReference type="PANTHER" id="PTHR42734">
    <property type="entry name" value="METAL TRANSPORT SYSTEM ATP-BINDING PROTEIN TM_0124-RELATED"/>
    <property type="match status" value="1"/>
</dbReference>
<dbReference type="KEGG" id="dmu:Desmu_0778"/>
<dbReference type="InterPro" id="IPR050153">
    <property type="entry name" value="Metal_Ion_Import_ABC"/>
</dbReference>
<dbReference type="InterPro" id="IPR003439">
    <property type="entry name" value="ABC_transporter-like_ATP-bd"/>
</dbReference>
<protein>
    <submittedName>
        <fullName evidence="6">ABC transporter related protein</fullName>
    </submittedName>
</protein>
<evidence type="ECO:0000256" key="1">
    <source>
        <dbReference type="ARBA" id="ARBA00005417"/>
    </source>
</evidence>
<dbReference type="SMART" id="SM00382">
    <property type="entry name" value="AAA"/>
    <property type="match status" value="1"/>
</dbReference>
<dbReference type="InterPro" id="IPR027417">
    <property type="entry name" value="P-loop_NTPase"/>
</dbReference>
<evidence type="ECO:0000313" key="7">
    <source>
        <dbReference type="Proteomes" id="UP000001068"/>
    </source>
</evidence>
<dbReference type="InterPro" id="IPR017871">
    <property type="entry name" value="ABC_transporter-like_CS"/>
</dbReference>
<dbReference type="GO" id="GO:0005524">
    <property type="term" value="F:ATP binding"/>
    <property type="evidence" value="ECO:0007669"/>
    <property type="project" value="UniProtKB-KW"/>
</dbReference>
<dbReference type="InterPro" id="IPR003593">
    <property type="entry name" value="AAA+_ATPase"/>
</dbReference>
<name>E8R9A7_DESM0</name>
<keyword evidence="4" id="KW-0067">ATP-binding</keyword>
<dbReference type="Gene3D" id="3.40.50.300">
    <property type="entry name" value="P-loop containing nucleotide triphosphate hydrolases"/>
    <property type="match status" value="1"/>
</dbReference>
<dbReference type="EMBL" id="CP002363">
    <property type="protein sequence ID" value="ADV65083.1"/>
    <property type="molecule type" value="Genomic_DNA"/>
</dbReference>
<evidence type="ECO:0000256" key="3">
    <source>
        <dbReference type="ARBA" id="ARBA00022741"/>
    </source>
</evidence>
<dbReference type="eggNOG" id="arCOG00201">
    <property type="taxonomic scope" value="Archaea"/>
</dbReference>
<keyword evidence="2" id="KW-0813">Transport</keyword>
<gene>
    <name evidence="6" type="ordered locus">Desmu_0778</name>
</gene>
<reference evidence="6 7" key="2">
    <citation type="journal article" date="2011" name="Stand. Genomic Sci.">
        <title>Complete genome sequence of Desulfurococcus mucosus type strain (O7/1).</title>
        <authorList>
            <person name="Wirth R."/>
            <person name="Chertkov O."/>
            <person name="Held B."/>
            <person name="Lapidus A."/>
            <person name="Nolan M."/>
            <person name="Lucas S."/>
            <person name="Hammon N."/>
            <person name="Deshpande S."/>
            <person name="Cheng J.F."/>
            <person name="Tapia R."/>
            <person name="Han C."/>
            <person name="Goodwin L."/>
            <person name="Pitluck S."/>
            <person name="Liolios K."/>
            <person name="Ioanna P."/>
            <person name="Ivanova N."/>
            <person name="Mavromatis K."/>
            <person name="Mikhailova N."/>
            <person name="Pati A."/>
            <person name="Chen A."/>
            <person name="Palaniappan K."/>
            <person name="Land M."/>
            <person name="Hauser L."/>
            <person name="Chang Y.J."/>
            <person name="Jeffries C.D."/>
            <person name="Bilek Y."/>
            <person name="Hader T."/>
            <person name="Rohde M."/>
            <person name="Spring S."/>
            <person name="Sikorski J."/>
            <person name="Goker M."/>
            <person name="Woyke T."/>
            <person name="Bristow J."/>
            <person name="Eisen J.A."/>
            <person name="Markowitz V."/>
            <person name="Hugenholtz P."/>
            <person name="Kyrpides N.C."/>
            <person name="Klenk H.P."/>
        </authorList>
    </citation>
    <scope>NUCLEOTIDE SEQUENCE [LARGE SCALE GENOMIC DNA]</scope>
    <source>
        <strain evidence="7">ATCC 35584 / DSM 2162 / JCM 9187 / O7/1</strain>
    </source>
</reference>
<evidence type="ECO:0000256" key="2">
    <source>
        <dbReference type="ARBA" id="ARBA00022448"/>
    </source>
</evidence>
<dbReference type="STRING" id="765177.Desmu_0778"/>
<proteinExistence type="inferred from homology"/>
<dbReference type="OrthoDB" id="24644at2157"/>